<protein>
    <submittedName>
        <fullName evidence="1">Uncharacterized protein</fullName>
    </submittedName>
</protein>
<name>A0A1J5QY66_9ZZZZ</name>
<sequence length="337" mass="35070">MAVAGAHAVGAGVAAADDDDVLAGGHDLALELVAGVDLVLLRQELHGEVDAVEFAPRNRQVARMFGAAGQQHRIELGQQLLGAAALLRPVGDRGAGAVLGHLAHQHAGGEAHAFGLHLRDAAVDVVLLHLEVGNAVAQQAADAVVLLEHGHVMPGARQLLRGRQAGRAGTHHGDALAGLVGRRLRHDPTHLPALVDDGVLDRLDAHRGLVDAQGAGRLARRGADAPGELGEVVGRVQRVQRAAPVALPHEVVEVGNDVVHRAAVVAEGDAAVHAAPGLDLGLVVRQFVDEFLPVLEARRGRLVALLLAFEFHESGDFSHALSLVCDARNARALSVYA</sequence>
<dbReference type="EMBL" id="MLJW01000364">
    <property type="protein sequence ID" value="OIQ88657.1"/>
    <property type="molecule type" value="Genomic_DNA"/>
</dbReference>
<dbReference type="AlphaFoldDB" id="A0A1J5QY66"/>
<organism evidence="1">
    <name type="scientific">mine drainage metagenome</name>
    <dbReference type="NCBI Taxonomy" id="410659"/>
    <lineage>
        <taxon>unclassified sequences</taxon>
        <taxon>metagenomes</taxon>
        <taxon>ecological metagenomes</taxon>
    </lineage>
</organism>
<gene>
    <name evidence="1" type="ORF">GALL_294800</name>
</gene>
<proteinExistence type="predicted"/>
<accession>A0A1J5QY66</accession>
<reference evidence="1" key="1">
    <citation type="submission" date="2016-10" db="EMBL/GenBank/DDBJ databases">
        <title>Sequence of Gallionella enrichment culture.</title>
        <authorList>
            <person name="Poehlein A."/>
            <person name="Muehling M."/>
            <person name="Daniel R."/>
        </authorList>
    </citation>
    <scope>NUCLEOTIDE SEQUENCE</scope>
</reference>
<comment type="caution">
    <text evidence="1">The sequence shown here is derived from an EMBL/GenBank/DDBJ whole genome shotgun (WGS) entry which is preliminary data.</text>
</comment>
<evidence type="ECO:0000313" key="1">
    <source>
        <dbReference type="EMBL" id="OIQ88657.1"/>
    </source>
</evidence>